<dbReference type="Pfam" id="PF02845">
    <property type="entry name" value="CUE"/>
    <property type="match status" value="1"/>
</dbReference>
<protein>
    <recommendedName>
        <fullName evidence="2">CUE domain-containing protein</fullName>
    </recommendedName>
</protein>
<feature type="compositionally biased region" description="Low complexity" evidence="1">
    <location>
        <begin position="129"/>
        <end position="141"/>
    </location>
</feature>
<dbReference type="Proteomes" id="UP000053815">
    <property type="component" value="Unassembled WGS sequence"/>
</dbReference>
<name>A0A0C9MLU8_9FUNG</name>
<dbReference type="GO" id="GO:0043130">
    <property type="term" value="F:ubiquitin binding"/>
    <property type="evidence" value="ECO:0007669"/>
    <property type="project" value="InterPro"/>
</dbReference>
<feature type="compositionally biased region" description="Polar residues" evidence="1">
    <location>
        <begin position="142"/>
        <end position="161"/>
    </location>
</feature>
<dbReference type="InterPro" id="IPR003892">
    <property type="entry name" value="CUE"/>
</dbReference>
<reference evidence="3" key="1">
    <citation type="submission" date="2014-09" db="EMBL/GenBank/DDBJ databases">
        <title>Draft genome sequence of an oleaginous Mucoromycotina fungus Mucor ambiguus NBRC6742.</title>
        <authorList>
            <person name="Takeda I."/>
            <person name="Yamane N."/>
            <person name="Morita T."/>
            <person name="Tamano K."/>
            <person name="Machida M."/>
            <person name="Baker S."/>
            <person name="Koike H."/>
        </authorList>
    </citation>
    <scope>NUCLEOTIDE SEQUENCE</scope>
    <source>
        <strain evidence="3">NBRC 6742</strain>
    </source>
</reference>
<evidence type="ECO:0000256" key="1">
    <source>
        <dbReference type="SAM" id="MobiDB-lite"/>
    </source>
</evidence>
<dbReference type="SMART" id="SM00546">
    <property type="entry name" value="CUE"/>
    <property type="match status" value="1"/>
</dbReference>
<keyword evidence="4" id="KW-1185">Reference proteome</keyword>
<evidence type="ECO:0000313" key="3">
    <source>
        <dbReference type="EMBL" id="GAN02808.1"/>
    </source>
</evidence>
<dbReference type="EMBL" id="DF836317">
    <property type="protein sequence ID" value="GAN02808.1"/>
    <property type="molecule type" value="Genomic_DNA"/>
</dbReference>
<feature type="compositionally biased region" description="Polar residues" evidence="1">
    <location>
        <begin position="209"/>
        <end position="234"/>
    </location>
</feature>
<feature type="domain" description="CUE" evidence="2">
    <location>
        <begin position="5"/>
        <end position="48"/>
    </location>
</feature>
<evidence type="ECO:0000259" key="2">
    <source>
        <dbReference type="PROSITE" id="PS51140"/>
    </source>
</evidence>
<gene>
    <name evidence="3" type="ORF">MAM1_0028c02255</name>
</gene>
<accession>A0A0C9MLU8</accession>
<dbReference type="AlphaFoldDB" id="A0A0C9MLU8"/>
<evidence type="ECO:0000313" key="4">
    <source>
        <dbReference type="Proteomes" id="UP000053815"/>
    </source>
</evidence>
<feature type="compositionally biased region" description="Low complexity" evidence="1">
    <location>
        <begin position="274"/>
        <end position="298"/>
    </location>
</feature>
<feature type="compositionally biased region" description="Basic and acidic residues" evidence="1">
    <location>
        <begin position="173"/>
        <end position="183"/>
    </location>
</feature>
<sequence length="334" mass="36783">MENPFQSTAIDTLKEAFPTIDASIINDVLYSAQGDLSIAFDMLLDMSSPSINDSRAKPLPHAPSLPVRRSSSINSISYSCSTSNANNQPHAGRISQTNPFLVPGVAKPLTVREELAQWRQDLREESRQRATAAMASSSASTPNLSFSNMFKSNATRASLNHSKAPFEPSQETNSRHNILERNHRSSHTLARASYQRPLPPKPPGSLSGIRSSVSTPNVNYQSHSQSNSHPNGSLTPLGRLPDLQSTTNVSHRPELPSRRQSTTNPFHVSPVPPSTTQQQPHHEQLPPQQNHLPNNSNHRSVSEHDTPSFNPFEEPELPPPAYSEIQRDTIINLT</sequence>
<organism evidence="3">
    <name type="scientific">Mucor ambiguus</name>
    <dbReference type="NCBI Taxonomy" id="91626"/>
    <lineage>
        <taxon>Eukaryota</taxon>
        <taxon>Fungi</taxon>
        <taxon>Fungi incertae sedis</taxon>
        <taxon>Mucoromycota</taxon>
        <taxon>Mucoromycotina</taxon>
        <taxon>Mucoromycetes</taxon>
        <taxon>Mucorales</taxon>
        <taxon>Mucorineae</taxon>
        <taxon>Mucoraceae</taxon>
        <taxon>Mucor</taxon>
    </lineage>
</organism>
<feature type="region of interest" description="Disordered" evidence="1">
    <location>
        <begin position="126"/>
        <end position="334"/>
    </location>
</feature>
<dbReference type="SUPFAM" id="SSF46934">
    <property type="entry name" value="UBA-like"/>
    <property type="match status" value="1"/>
</dbReference>
<dbReference type="InterPro" id="IPR009060">
    <property type="entry name" value="UBA-like_sf"/>
</dbReference>
<dbReference type="Gene3D" id="1.10.8.10">
    <property type="entry name" value="DNA helicase RuvA subunit, C-terminal domain"/>
    <property type="match status" value="1"/>
</dbReference>
<dbReference type="OrthoDB" id="9942608at2759"/>
<dbReference type="PROSITE" id="PS51140">
    <property type="entry name" value="CUE"/>
    <property type="match status" value="1"/>
</dbReference>
<proteinExistence type="predicted"/>